<proteinExistence type="inferred from homology"/>
<dbReference type="RefSeq" id="WP_306075507.1">
    <property type="nucleotide sequence ID" value="NZ_JAROBZ020000001.1"/>
</dbReference>
<dbReference type="PANTHER" id="PTHR18964">
    <property type="entry name" value="ROK (REPRESSOR, ORF, KINASE) FAMILY"/>
    <property type="match status" value="1"/>
</dbReference>
<organism evidence="4 5">
    <name type="scientific">Neobacillus driksii</name>
    <dbReference type="NCBI Taxonomy" id="3035913"/>
    <lineage>
        <taxon>Bacteria</taxon>
        <taxon>Bacillati</taxon>
        <taxon>Bacillota</taxon>
        <taxon>Bacilli</taxon>
        <taxon>Bacillales</taxon>
        <taxon>Bacillaceae</taxon>
        <taxon>Neobacillus</taxon>
    </lineage>
</organism>
<dbReference type="InterPro" id="IPR043129">
    <property type="entry name" value="ATPase_NBD"/>
</dbReference>
<protein>
    <submittedName>
        <fullName evidence="4">ROK family transcriptional regulator</fullName>
    </submittedName>
</protein>
<gene>
    <name evidence="4" type="ORF">P5G62_006630</name>
</gene>
<comment type="caution">
    <text evidence="4">The sequence shown here is derived from an EMBL/GenBank/DDBJ whole genome shotgun (WGS) entry which is preliminary data.</text>
</comment>
<dbReference type="Gene3D" id="3.30.420.40">
    <property type="match status" value="2"/>
</dbReference>
<dbReference type="InterPro" id="IPR000600">
    <property type="entry name" value="ROK"/>
</dbReference>
<dbReference type="InterPro" id="IPR036390">
    <property type="entry name" value="WH_DNA-bd_sf"/>
</dbReference>
<dbReference type="PANTHER" id="PTHR18964:SF149">
    <property type="entry name" value="BIFUNCTIONAL UDP-N-ACETYLGLUCOSAMINE 2-EPIMERASE_N-ACETYLMANNOSAMINE KINASE"/>
    <property type="match status" value="1"/>
</dbReference>
<dbReference type="PROSITE" id="PS01125">
    <property type="entry name" value="ROK"/>
    <property type="match status" value="1"/>
</dbReference>
<evidence type="ECO:0000256" key="3">
    <source>
        <dbReference type="ARBA" id="ARBA00022629"/>
    </source>
</evidence>
<accession>A0ABV4YQI4</accession>
<evidence type="ECO:0000313" key="5">
    <source>
        <dbReference type="Proteomes" id="UP001241748"/>
    </source>
</evidence>
<dbReference type="InterPro" id="IPR036388">
    <property type="entry name" value="WH-like_DNA-bd_sf"/>
</dbReference>
<comment type="function">
    <text evidence="1">Transcriptional repressor of xylose-utilizing enzymes.</text>
</comment>
<keyword evidence="5" id="KW-1185">Reference proteome</keyword>
<dbReference type="SUPFAM" id="SSF53067">
    <property type="entry name" value="Actin-like ATPase domain"/>
    <property type="match status" value="1"/>
</dbReference>
<keyword evidence="3" id="KW-0119">Carbohydrate metabolism</keyword>
<keyword evidence="3" id="KW-0859">Xylose metabolism</keyword>
<dbReference type="Pfam" id="PF00480">
    <property type="entry name" value="ROK"/>
    <property type="match status" value="1"/>
</dbReference>
<dbReference type="InterPro" id="IPR049874">
    <property type="entry name" value="ROK_cs"/>
</dbReference>
<dbReference type="EMBL" id="JAROBZ020000001">
    <property type="protein sequence ID" value="MFB3166781.1"/>
    <property type="molecule type" value="Genomic_DNA"/>
</dbReference>
<reference evidence="4 5" key="1">
    <citation type="submission" date="2024-05" db="EMBL/GenBank/DDBJ databases">
        <authorList>
            <person name="Venkateswaran K."/>
        </authorList>
    </citation>
    <scope>NUCLEOTIDE SEQUENCE [LARGE SCALE GENOMIC DNA]</scope>
    <source>
        <strain evidence="4 5">179-C4-2-HS</strain>
    </source>
</reference>
<evidence type="ECO:0000313" key="4">
    <source>
        <dbReference type="EMBL" id="MFB3166781.1"/>
    </source>
</evidence>
<evidence type="ECO:0000256" key="2">
    <source>
        <dbReference type="ARBA" id="ARBA00006479"/>
    </source>
</evidence>
<dbReference type="Gene3D" id="1.10.10.10">
    <property type="entry name" value="Winged helix-like DNA-binding domain superfamily/Winged helix DNA-binding domain"/>
    <property type="match status" value="1"/>
</dbReference>
<dbReference type="CDD" id="cd24077">
    <property type="entry name" value="ASKHA_ATPase_ROK_SaXylR-like"/>
    <property type="match status" value="1"/>
</dbReference>
<comment type="similarity">
    <text evidence="2">Belongs to the ROK (NagC/XylR) family.</text>
</comment>
<dbReference type="SUPFAM" id="SSF46785">
    <property type="entry name" value="Winged helix' DNA-binding domain"/>
    <property type="match status" value="1"/>
</dbReference>
<dbReference type="Proteomes" id="UP001241748">
    <property type="component" value="Unassembled WGS sequence"/>
</dbReference>
<sequence>MELGVGAYLKKINKSLVLSKIIKHEMISRAELSNITKLTKATISSQVSDLLEDGLIIETEQEYNSVGRKPIMLSLRQNAGYALGIDLDYQNITFTVSDLKGNPVHSDHVELENSNYDEILHLLIAQIRGYQEKFTDSCFGIVGVSIGVHGTVKNDETISFVPQHKWYNKDLKRDLEKILNTVVYVENNANLCSFAEKVYNFHQSKNLISISMYSGIGIGFLINGELVKGYHGYAGEMGHMIINPNGKPCNCGNFGCWELYASEVSFINGLSEKLNKPKLSYEDIENLVIERNPTVMEQIDKFIKNVSIGLNNIINILNPETLVLNSELLKLFPEAMSLIKSNLKASISNYKEIYISDFGTNACVMGACALAIKNFLDIPELSLSVDQVEFYNQVI</sequence>
<name>A0ABV4YQI4_9BACI</name>
<evidence type="ECO:0000256" key="1">
    <source>
        <dbReference type="ARBA" id="ARBA00002486"/>
    </source>
</evidence>